<proteinExistence type="predicted"/>
<keyword evidence="3" id="KW-1185">Reference proteome</keyword>
<keyword evidence="1" id="KW-0812">Transmembrane</keyword>
<protein>
    <submittedName>
        <fullName evidence="2">Uncharacterized protein</fullName>
    </submittedName>
</protein>
<organism evidence="2 3">
    <name type="scientific">Zongyangia hominis</name>
    <dbReference type="NCBI Taxonomy" id="2763677"/>
    <lineage>
        <taxon>Bacteria</taxon>
        <taxon>Bacillati</taxon>
        <taxon>Bacillota</taxon>
        <taxon>Clostridia</taxon>
        <taxon>Eubacteriales</taxon>
        <taxon>Oscillospiraceae</taxon>
        <taxon>Zongyangia</taxon>
    </lineage>
</organism>
<reference evidence="2" key="1">
    <citation type="submission" date="2020-08" db="EMBL/GenBank/DDBJ databases">
        <title>Genome public.</title>
        <authorList>
            <person name="Liu C."/>
            <person name="Sun Q."/>
        </authorList>
    </citation>
    <scope>NUCLEOTIDE SEQUENCE</scope>
    <source>
        <strain evidence="2">NSJ-54</strain>
    </source>
</reference>
<sequence>MKKQLTAGRIAGYLFCLSLICMAVCGVSYARYASSVNGSAIATVAAVAGEMRNTAIDVSGMQPGDTKTVEFAVANYSGGKTSEVAQEYTVTVKTSGNLPFTFTLTPKAGTENPAGSLKNTSGVWKSTAGFLPAAEQTTHSYTLTITWPAGQTAPDYMDEIDTVTLIVDV</sequence>
<dbReference type="EMBL" id="JACRTC010000004">
    <property type="protein sequence ID" value="MBC8570587.1"/>
    <property type="molecule type" value="Genomic_DNA"/>
</dbReference>
<feature type="transmembrane region" description="Helical" evidence="1">
    <location>
        <begin position="12"/>
        <end position="32"/>
    </location>
</feature>
<comment type="caution">
    <text evidence="2">The sequence shown here is derived from an EMBL/GenBank/DDBJ whole genome shotgun (WGS) entry which is preliminary data.</text>
</comment>
<keyword evidence="1" id="KW-1133">Transmembrane helix</keyword>
<dbReference type="Proteomes" id="UP000660861">
    <property type="component" value="Unassembled WGS sequence"/>
</dbReference>
<evidence type="ECO:0000256" key="1">
    <source>
        <dbReference type="SAM" id="Phobius"/>
    </source>
</evidence>
<dbReference type="RefSeq" id="WP_262397684.1">
    <property type="nucleotide sequence ID" value="NZ_JACRTC010000004.1"/>
</dbReference>
<keyword evidence="1" id="KW-0472">Membrane</keyword>
<dbReference type="AlphaFoldDB" id="A0A926IBV9"/>
<accession>A0A926IBV9</accession>
<evidence type="ECO:0000313" key="2">
    <source>
        <dbReference type="EMBL" id="MBC8570587.1"/>
    </source>
</evidence>
<evidence type="ECO:0000313" key="3">
    <source>
        <dbReference type="Proteomes" id="UP000660861"/>
    </source>
</evidence>
<gene>
    <name evidence="2" type="ORF">H8709_07040</name>
</gene>
<name>A0A926IBV9_9FIRM</name>